<keyword evidence="1" id="KW-0472">Membrane</keyword>
<name>A0A2N8SQK0_STUST</name>
<reference evidence="2 3" key="1">
    <citation type="submission" date="2018-01" db="EMBL/GenBank/DDBJ databases">
        <title>Denitrification phenotypes of diverse strains of Pseudomonas stutzeri.</title>
        <authorList>
            <person name="Milligan D.A."/>
            <person name="Bergaust L."/>
            <person name="Bakken L.R."/>
            <person name="Frostegard A."/>
        </authorList>
    </citation>
    <scope>NUCLEOTIDE SEQUENCE [LARGE SCALE GENOMIC DNA]</scope>
    <source>
        <strain evidence="2 3">28a3</strain>
    </source>
</reference>
<sequence length="110" mass="11828">MSRTTGARRVRIWLGLCALHALLLMLAVFTTALRDTPFEAVGMTALAIPYLLQPSGLPVLQGSGASGWGLPSPTLLGWLLSLMVWLTFHWLAAGSVEWLIRRATARGASA</sequence>
<feature type="transmembrane region" description="Helical" evidence="1">
    <location>
        <begin position="12"/>
        <end position="33"/>
    </location>
</feature>
<protein>
    <submittedName>
        <fullName evidence="2">Uncharacterized protein</fullName>
    </submittedName>
</protein>
<keyword evidence="1" id="KW-1133">Transmembrane helix</keyword>
<keyword evidence="1" id="KW-0812">Transmembrane</keyword>
<proteinExistence type="predicted"/>
<feature type="transmembrane region" description="Helical" evidence="1">
    <location>
        <begin position="75"/>
        <end position="100"/>
    </location>
</feature>
<dbReference type="EMBL" id="POUW01000005">
    <property type="protein sequence ID" value="PNG04766.1"/>
    <property type="molecule type" value="Genomic_DNA"/>
</dbReference>
<comment type="caution">
    <text evidence="2">The sequence shown here is derived from an EMBL/GenBank/DDBJ whole genome shotgun (WGS) entry which is preliminary data.</text>
</comment>
<evidence type="ECO:0000256" key="1">
    <source>
        <dbReference type="SAM" id="Phobius"/>
    </source>
</evidence>
<organism evidence="2 3">
    <name type="scientific">Stutzerimonas stutzeri</name>
    <name type="common">Pseudomonas stutzeri</name>
    <dbReference type="NCBI Taxonomy" id="316"/>
    <lineage>
        <taxon>Bacteria</taxon>
        <taxon>Pseudomonadati</taxon>
        <taxon>Pseudomonadota</taxon>
        <taxon>Gammaproteobacteria</taxon>
        <taxon>Pseudomonadales</taxon>
        <taxon>Pseudomonadaceae</taxon>
        <taxon>Stutzerimonas</taxon>
    </lineage>
</organism>
<gene>
    <name evidence="2" type="ORF">CXL00_13925</name>
</gene>
<dbReference type="RefSeq" id="WP_102847011.1">
    <property type="nucleotide sequence ID" value="NZ_JAMOIG010000031.1"/>
</dbReference>
<evidence type="ECO:0000313" key="2">
    <source>
        <dbReference type="EMBL" id="PNG04766.1"/>
    </source>
</evidence>
<accession>A0A2N8SQK0</accession>
<dbReference type="Proteomes" id="UP000235897">
    <property type="component" value="Unassembled WGS sequence"/>
</dbReference>
<dbReference type="AlphaFoldDB" id="A0A2N8SQK0"/>
<evidence type="ECO:0000313" key="3">
    <source>
        <dbReference type="Proteomes" id="UP000235897"/>
    </source>
</evidence>